<proteinExistence type="predicted"/>
<dbReference type="PANTHER" id="PTHR36454">
    <property type="entry name" value="LMO2823 PROTEIN"/>
    <property type="match status" value="1"/>
</dbReference>
<dbReference type="PANTHER" id="PTHR36454:SF1">
    <property type="entry name" value="DUF1015 DOMAIN-CONTAINING PROTEIN"/>
    <property type="match status" value="1"/>
</dbReference>
<sequence length="409" mass="43822">MELTPFRCLRPAPRLVGRQVSAPLDVFDRDRAFELVADNPLSFLAIDWPDTLYPLEAQVDLTEAYAKARDLLEWRRERGVLVEDDEPSLYVYTMEEGGHRQTAVVGCLPVESFLDGTVRRHESTLEEKEDARAAHIDALGAQTGPVFLTFGDSDDVARAVADVQAGEPLYRFEADGVAQTVWRVPADGRGRALTEAFSGVGAAYVADGHHRAASAVRVALARRAADPSLPADAPCNRVLVAMFPAGQLKVLPYHRMVTGVDEAGREGLVAAVEAAGFSAAPADGPVAPAEKGAFGMFDGAHWWLLRAPASKGDDPVAALDVSALQERVLGPVLSVADPRRDPRLTYVAGTVGPEALEAAAREAGDAVAFTVCPTAIDELMAVADAGELMPPKSTWFTPKPFCGLFVRRV</sequence>
<evidence type="ECO:0000313" key="2">
    <source>
        <dbReference type="Proteomes" id="UP001055025"/>
    </source>
</evidence>
<dbReference type="InterPro" id="IPR008323">
    <property type="entry name" value="UCP033563"/>
</dbReference>
<evidence type="ECO:0008006" key="3">
    <source>
        <dbReference type="Google" id="ProtNLM"/>
    </source>
</evidence>
<dbReference type="Proteomes" id="UP001055025">
    <property type="component" value="Unassembled WGS sequence"/>
</dbReference>
<organism evidence="1 2">
    <name type="scientific">Granulimonas faecalis</name>
    <dbReference type="NCBI Taxonomy" id="2894155"/>
    <lineage>
        <taxon>Bacteria</taxon>
        <taxon>Bacillati</taxon>
        <taxon>Actinomycetota</taxon>
        <taxon>Coriobacteriia</taxon>
        <taxon>Coriobacteriales</taxon>
        <taxon>Kribbibacteriaceae</taxon>
        <taxon>Granulimonas</taxon>
    </lineage>
</organism>
<dbReference type="Pfam" id="PF06245">
    <property type="entry name" value="DUF1015"/>
    <property type="match status" value="1"/>
</dbReference>
<keyword evidence="2" id="KW-1185">Reference proteome</keyword>
<dbReference type="AlphaFoldDB" id="A0AAV5B716"/>
<dbReference type="PIRSF" id="PIRSF033563">
    <property type="entry name" value="UCP033563"/>
    <property type="match status" value="1"/>
</dbReference>
<reference evidence="1" key="1">
    <citation type="journal article" date="2022" name="Int. J. Syst. Evol. Microbiol.">
        <title>Granulimonas faecalis gen. nov., sp. nov., and Leptogranulimonas caecicola gen. nov., sp. nov., novel lactate-producing Atopobiaceae bacteria isolated from mouse intestines, and an emended description of the family Atopobiaceae.</title>
        <authorList>
            <person name="Morinaga K."/>
            <person name="Kusada H."/>
            <person name="Sakamoto S."/>
            <person name="Murakami T."/>
            <person name="Toyoda A."/>
            <person name="Mori H."/>
            <person name="Meng X.Y."/>
            <person name="Takashino M."/>
            <person name="Murotomi K."/>
            <person name="Tamaki H."/>
        </authorList>
    </citation>
    <scope>NUCLEOTIDE SEQUENCE</scope>
    <source>
        <strain evidence="1">OPF53</strain>
    </source>
</reference>
<evidence type="ECO:0000313" key="1">
    <source>
        <dbReference type="EMBL" id="GJM56069.1"/>
    </source>
</evidence>
<protein>
    <recommendedName>
        <fullName evidence="3">DUF1015 domain-containing protein</fullName>
    </recommendedName>
</protein>
<gene>
    <name evidence="1" type="ORF">ATOP_17240</name>
</gene>
<accession>A0AAV5B716</accession>
<comment type="caution">
    <text evidence="1">The sequence shown here is derived from an EMBL/GenBank/DDBJ whole genome shotgun (WGS) entry which is preliminary data.</text>
</comment>
<dbReference type="RefSeq" id="WP_265591014.1">
    <property type="nucleotide sequence ID" value="NZ_BQKC01000001.1"/>
</dbReference>
<name>A0AAV5B716_9ACTN</name>
<dbReference type="EMBL" id="BQKC01000001">
    <property type="protein sequence ID" value="GJM56069.1"/>
    <property type="molecule type" value="Genomic_DNA"/>
</dbReference>